<evidence type="ECO:0000256" key="13">
    <source>
        <dbReference type="ARBA" id="ARBA00022989"/>
    </source>
</evidence>
<dbReference type="InterPro" id="IPR024788">
    <property type="entry name" value="Malectin-like_Carb-bd_dom"/>
</dbReference>
<dbReference type="SUPFAM" id="SSF56112">
    <property type="entry name" value="Protein kinase-like (PK-like)"/>
    <property type="match status" value="1"/>
</dbReference>
<dbReference type="FunFam" id="3.80.10.10:FF:000129">
    <property type="entry name" value="Leucine-rich repeat receptor-like kinase"/>
    <property type="match status" value="1"/>
</dbReference>
<evidence type="ECO:0000256" key="12">
    <source>
        <dbReference type="ARBA" id="ARBA00022840"/>
    </source>
</evidence>
<keyword evidence="14" id="KW-0472">Membrane</keyword>
<dbReference type="Proteomes" id="UP000189703">
    <property type="component" value="Unplaced"/>
</dbReference>
<dbReference type="GeneID" id="104589476"/>
<comment type="catalytic activity">
    <reaction evidence="17">
        <text>L-seryl-[protein] + ATP = O-phospho-L-seryl-[protein] + ADP + H(+)</text>
        <dbReference type="Rhea" id="RHEA:17989"/>
        <dbReference type="Rhea" id="RHEA-COMP:9863"/>
        <dbReference type="Rhea" id="RHEA-COMP:11604"/>
        <dbReference type="ChEBI" id="CHEBI:15378"/>
        <dbReference type="ChEBI" id="CHEBI:29999"/>
        <dbReference type="ChEBI" id="CHEBI:30616"/>
        <dbReference type="ChEBI" id="CHEBI:83421"/>
        <dbReference type="ChEBI" id="CHEBI:456216"/>
        <dbReference type="EC" id="2.7.11.1"/>
    </reaction>
</comment>
<dbReference type="PROSITE" id="PS00107">
    <property type="entry name" value="PROTEIN_KINASE_ATP"/>
    <property type="match status" value="1"/>
</dbReference>
<dbReference type="GO" id="GO:0016020">
    <property type="term" value="C:membrane"/>
    <property type="evidence" value="ECO:0007669"/>
    <property type="project" value="UniProtKB-SubCell"/>
</dbReference>
<dbReference type="KEGG" id="nnu:104589476"/>
<dbReference type="OMA" id="QKHWLTE"/>
<keyword evidence="7" id="KW-0812">Transmembrane</keyword>
<dbReference type="InterPro" id="IPR032675">
    <property type="entry name" value="LRR_dom_sf"/>
</dbReference>
<dbReference type="PROSITE" id="PS50011">
    <property type="entry name" value="PROTEIN_KINASE_DOM"/>
    <property type="match status" value="1"/>
</dbReference>
<dbReference type="EC" id="2.7.11.1" evidence="2"/>
<evidence type="ECO:0000256" key="2">
    <source>
        <dbReference type="ARBA" id="ARBA00012513"/>
    </source>
</evidence>
<keyword evidence="9" id="KW-0677">Repeat</keyword>
<keyword evidence="6" id="KW-0808">Transferase</keyword>
<organism evidence="19 20">
    <name type="scientific">Nelumbo nucifera</name>
    <name type="common">Sacred lotus</name>
    <dbReference type="NCBI Taxonomy" id="4432"/>
    <lineage>
        <taxon>Eukaryota</taxon>
        <taxon>Viridiplantae</taxon>
        <taxon>Streptophyta</taxon>
        <taxon>Embryophyta</taxon>
        <taxon>Tracheophyta</taxon>
        <taxon>Spermatophyta</taxon>
        <taxon>Magnoliopsida</taxon>
        <taxon>Proteales</taxon>
        <taxon>Nelumbonaceae</taxon>
        <taxon>Nelumbo</taxon>
    </lineage>
</organism>
<feature type="domain" description="Protein kinase" evidence="18">
    <location>
        <begin position="609"/>
        <end position="881"/>
    </location>
</feature>
<dbReference type="InterPro" id="IPR001245">
    <property type="entry name" value="Ser-Thr/Tyr_kinase_cat_dom"/>
</dbReference>
<dbReference type="InterPro" id="IPR008271">
    <property type="entry name" value="Ser/Thr_kinase_AS"/>
</dbReference>
<dbReference type="eggNOG" id="ENOG502QQCZ">
    <property type="taxonomic scope" value="Eukaryota"/>
</dbReference>
<keyword evidence="13" id="KW-1133">Transmembrane helix</keyword>
<dbReference type="InterPro" id="IPR011009">
    <property type="entry name" value="Kinase-like_dom_sf"/>
</dbReference>
<protein>
    <recommendedName>
        <fullName evidence="2">non-specific serine/threonine protein kinase</fullName>
        <ecNumber evidence="2">2.7.11.1</ecNumber>
    </recommendedName>
</protein>
<dbReference type="GO" id="GO:0004674">
    <property type="term" value="F:protein serine/threonine kinase activity"/>
    <property type="evidence" value="ECO:0007669"/>
    <property type="project" value="UniProtKB-KW"/>
</dbReference>
<name>A0A1U7Z5L7_NELNU</name>
<dbReference type="Gene3D" id="3.80.10.10">
    <property type="entry name" value="Ribonuclease Inhibitor"/>
    <property type="match status" value="1"/>
</dbReference>
<evidence type="ECO:0000256" key="4">
    <source>
        <dbReference type="ARBA" id="ARBA00022553"/>
    </source>
</evidence>
<dbReference type="PANTHER" id="PTHR45631:SF202">
    <property type="entry name" value="SENESCENCE-INDUCED RECEPTOR-LIKE SERINE_THREONINE-PROTEIN KINASE"/>
    <property type="match status" value="1"/>
</dbReference>
<keyword evidence="15" id="KW-0675">Receptor</keyword>
<evidence type="ECO:0000256" key="16">
    <source>
        <dbReference type="ARBA" id="ARBA00047899"/>
    </source>
</evidence>
<keyword evidence="3" id="KW-0723">Serine/threonine-protein kinase</keyword>
<dbReference type="Gene3D" id="1.10.510.10">
    <property type="entry name" value="Transferase(Phosphotransferase) domain 1"/>
    <property type="match status" value="1"/>
</dbReference>
<evidence type="ECO:0000256" key="7">
    <source>
        <dbReference type="ARBA" id="ARBA00022692"/>
    </source>
</evidence>
<keyword evidence="12" id="KW-0067">ATP-binding</keyword>
<evidence type="ECO:0000256" key="15">
    <source>
        <dbReference type="ARBA" id="ARBA00023170"/>
    </source>
</evidence>
<evidence type="ECO:0000256" key="1">
    <source>
        <dbReference type="ARBA" id="ARBA00004167"/>
    </source>
</evidence>
<dbReference type="CDD" id="cd14066">
    <property type="entry name" value="STKc_IRAK"/>
    <property type="match status" value="1"/>
</dbReference>
<evidence type="ECO:0000256" key="3">
    <source>
        <dbReference type="ARBA" id="ARBA00022527"/>
    </source>
</evidence>
<comment type="subcellular location">
    <subcellularLocation>
        <location evidence="1">Membrane</location>
        <topology evidence="1">Single-pass membrane protein</topology>
    </subcellularLocation>
</comment>
<proteinExistence type="predicted"/>
<dbReference type="Pfam" id="PF12819">
    <property type="entry name" value="Malectin_like"/>
    <property type="match status" value="1"/>
</dbReference>
<gene>
    <name evidence="20" type="primary">LOC104589476</name>
</gene>
<evidence type="ECO:0000256" key="6">
    <source>
        <dbReference type="ARBA" id="ARBA00022679"/>
    </source>
</evidence>
<evidence type="ECO:0000256" key="10">
    <source>
        <dbReference type="ARBA" id="ARBA00022741"/>
    </source>
</evidence>
<evidence type="ECO:0000256" key="11">
    <source>
        <dbReference type="ARBA" id="ARBA00022777"/>
    </source>
</evidence>
<dbReference type="SMART" id="SM00220">
    <property type="entry name" value="S_TKc"/>
    <property type="match status" value="1"/>
</dbReference>
<evidence type="ECO:0000313" key="19">
    <source>
        <dbReference type="Proteomes" id="UP000189703"/>
    </source>
</evidence>
<keyword evidence="10" id="KW-0547">Nucleotide-binding</keyword>
<dbReference type="OrthoDB" id="2017114at2759"/>
<keyword evidence="19" id="KW-1185">Reference proteome</keyword>
<keyword evidence="4" id="KW-0597">Phosphoprotein</keyword>
<evidence type="ECO:0000256" key="14">
    <source>
        <dbReference type="ARBA" id="ARBA00023136"/>
    </source>
</evidence>
<dbReference type="Pfam" id="PF13855">
    <property type="entry name" value="LRR_8"/>
    <property type="match status" value="1"/>
</dbReference>
<dbReference type="SUPFAM" id="SSF52058">
    <property type="entry name" value="L domain-like"/>
    <property type="match status" value="1"/>
</dbReference>
<dbReference type="AlphaFoldDB" id="A0A1U7Z5L7"/>
<evidence type="ECO:0000313" key="20">
    <source>
        <dbReference type="RefSeq" id="XP_010246124.1"/>
    </source>
</evidence>
<dbReference type="PROSITE" id="PS00108">
    <property type="entry name" value="PROTEIN_KINASE_ST"/>
    <property type="match status" value="1"/>
</dbReference>
<dbReference type="RefSeq" id="XP_010246124.1">
    <property type="nucleotide sequence ID" value="XM_010247822.2"/>
</dbReference>
<keyword evidence="11" id="KW-0418">Kinase</keyword>
<dbReference type="FunFam" id="3.30.200.20:FF:000394">
    <property type="entry name" value="Leucine-rich repeat receptor-like protein kinase"/>
    <property type="match status" value="1"/>
</dbReference>
<dbReference type="InterPro" id="IPR001611">
    <property type="entry name" value="Leu-rich_rpt"/>
</dbReference>
<dbReference type="GO" id="GO:0005524">
    <property type="term" value="F:ATP binding"/>
    <property type="evidence" value="ECO:0007669"/>
    <property type="project" value="UniProtKB-UniRule"/>
</dbReference>
<dbReference type="FunCoup" id="A0A1U7Z5L7">
    <property type="interactions" value="631"/>
</dbReference>
<dbReference type="PANTHER" id="PTHR45631">
    <property type="entry name" value="OS07G0107800 PROTEIN-RELATED"/>
    <property type="match status" value="1"/>
</dbReference>
<dbReference type="InterPro" id="IPR000719">
    <property type="entry name" value="Prot_kinase_dom"/>
</dbReference>
<comment type="catalytic activity">
    <reaction evidence="16">
        <text>L-threonyl-[protein] + ATP = O-phospho-L-threonyl-[protein] + ADP + H(+)</text>
        <dbReference type="Rhea" id="RHEA:46608"/>
        <dbReference type="Rhea" id="RHEA-COMP:11060"/>
        <dbReference type="Rhea" id="RHEA-COMP:11605"/>
        <dbReference type="ChEBI" id="CHEBI:15378"/>
        <dbReference type="ChEBI" id="CHEBI:30013"/>
        <dbReference type="ChEBI" id="CHEBI:30616"/>
        <dbReference type="ChEBI" id="CHEBI:61977"/>
        <dbReference type="ChEBI" id="CHEBI:456216"/>
        <dbReference type="EC" id="2.7.11.1"/>
    </reaction>
</comment>
<keyword evidence="5" id="KW-0433">Leucine-rich repeat</keyword>
<dbReference type="Gene3D" id="3.30.200.20">
    <property type="entry name" value="Phosphorylase Kinase, domain 1"/>
    <property type="match status" value="1"/>
</dbReference>
<evidence type="ECO:0000256" key="8">
    <source>
        <dbReference type="ARBA" id="ARBA00022729"/>
    </source>
</evidence>
<dbReference type="InterPro" id="IPR017441">
    <property type="entry name" value="Protein_kinase_ATP_BS"/>
</dbReference>
<sequence length="921" mass="103105">MVFYKIWIPRIHELLAFFSFSVSSLERSGIRKGMRMTTSMDVLQGFIFLFVVFLATAVWVQGHHETEFISIDCGIPDQGNPDEKTGINYSVDSNNIETGVNVNLSPYYLSETHDKRLYTVRSFPEGRKNCYTLRPEDGKNNKYLIRASFMYGNYDGSNKLPTFDLYLGVNHWDTLTFDNASHIQTKEIIHVAPADDIYVCLLDKGQGTPFISSLELRPLNDSIYETESGALVLIHRLDIGSISSEQKVRFPDDIYDRIWLPSSWSNVDPIKASSPVESEDNIYTPPSTVMRTAVQPKNGGDSLEYQLRVRDTTLRFRTYLYFAELEYQNQSRQFSIYFNGLLLEEVGSVVPRYLSSSTRSFTQTLSGPDIQISLRSSNESKLPPILNAIEFYLVKQLKQLPTNNEDFHVITDIKRTYKVKKIWQGDPCAPVGYAWDGLNCSYVGVNPPRIISLNLSGSGLTGEIDSSLRNLTSLQSLDLSYNDLGGSVPDFLSELPSLKFLNLAGNKLSGSVPTALIEKSKNGLLLSLEDNPKLCPSSCKKKKNIIVPVVASITSVLVILVVVVIFWSLKRSKQREDGLSGSKNHQHSIGSLESNNRRFTHSEVVRITKNFEKTLGKGGSGTVYHGHLEDYTQVAVKMLSPSSTEGFKEFRTEVQLLLRVHHRNLASFIGYCDEGTSKALIYEYMANGNLRNYLSGKNANALSWEDRLRIAIDAAQGLEYLHNGCKPPIIHRDVKTSNILLNERLQAKLADFGLSKDIPNEDGTHVSTTVIGTLGYLDPEYYNSNKLNEKSDVYGFGIVLLELITGRPALVGSDTMIHIVQWVGPLFVRGEIKGIVDQRLQGDYNINSIWKVLEIAMACTAPTSIQRPIMTNVLVELKESLEIQTANNMSWKVKEELETKSTASFGMSSLDLSAEIGPSAR</sequence>
<reference evidence="20" key="1">
    <citation type="submission" date="2025-08" db="UniProtKB">
        <authorList>
            <consortium name="RefSeq"/>
        </authorList>
    </citation>
    <scope>IDENTIFICATION</scope>
</reference>
<dbReference type="FunFam" id="1.10.510.10:FF:000146">
    <property type="entry name" value="LRR receptor-like serine/threonine-protein kinase IOS1"/>
    <property type="match status" value="1"/>
</dbReference>
<accession>A0A1U7Z5L7</accession>
<keyword evidence="8" id="KW-0732">Signal</keyword>
<evidence type="ECO:0000256" key="9">
    <source>
        <dbReference type="ARBA" id="ARBA00022737"/>
    </source>
</evidence>
<evidence type="ECO:0000259" key="18">
    <source>
        <dbReference type="PROSITE" id="PS50011"/>
    </source>
</evidence>
<evidence type="ECO:0000256" key="5">
    <source>
        <dbReference type="ARBA" id="ARBA00022614"/>
    </source>
</evidence>
<dbReference type="Pfam" id="PF07714">
    <property type="entry name" value="PK_Tyr_Ser-Thr"/>
    <property type="match status" value="1"/>
</dbReference>
<evidence type="ECO:0000256" key="17">
    <source>
        <dbReference type="ARBA" id="ARBA00048679"/>
    </source>
</evidence>